<dbReference type="GO" id="GO:0046872">
    <property type="term" value="F:metal ion binding"/>
    <property type="evidence" value="ECO:0007669"/>
    <property type="project" value="UniProtKB-KW"/>
</dbReference>
<organism evidence="15 16">
    <name type="scientific">Candidatus Portnoybacteria bacterium RIFCSPHIGHO2_12_FULL_38_9</name>
    <dbReference type="NCBI Taxonomy" id="1801997"/>
    <lineage>
        <taxon>Bacteria</taxon>
        <taxon>Candidatus Portnoyibacteriota</taxon>
    </lineage>
</organism>
<comment type="similarity">
    <text evidence="3 13">Belongs to the class-I aminoacyl-tRNA synthetase family.</text>
</comment>
<dbReference type="PRINTS" id="PR00983">
    <property type="entry name" value="TRNASYNTHCYS"/>
</dbReference>
<sequence length="472" mass="54682">MKLYNTLTKKKEIFRSLKNKRVNLFVCGPTVYDYSHLGHARTYIVFDMLVKYLKQLGYSVFYLQNITDIDDKIINRAKEEKISWKELSRKFEKEYLKDMKRLAVDSVDKYARAADYIKEIISQVERLLKKGFAYQIADGIYYDISKFKDYGKLSKRTALQAEDAVSRIDEAKGKRNKGDFCLWKFSKSDEPKWPSPFGDGRPGWHIEDTAITEKYFGPQYDIHGGANELIFPHHEAEVAQMEAISGKKPLVRYWLHTGLLTVRGVKMSKSLKNFISIRDFFRDGGSPHSVGAAPTSESRILRLFILKSHYRSPIDYSEKAIEQSKKELERIDEFVGKLDSFRVRPSSGSDPDEGLTLKIFQKAMADDFNTPKALAAIFDLIKKSNKLIEQNKLNAKQAQEIYNLLLKFDKVLGILPIKKKLVIPQEIKKLVKEREKARQNKDWAKADQIRQQIENRGYKVEDTIKGPEVKKR</sequence>
<evidence type="ECO:0000256" key="13">
    <source>
        <dbReference type="HAMAP-Rule" id="MF_00041"/>
    </source>
</evidence>
<evidence type="ECO:0000313" key="15">
    <source>
        <dbReference type="EMBL" id="OGZ36646.1"/>
    </source>
</evidence>
<dbReference type="PANTHER" id="PTHR10890:SF3">
    <property type="entry name" value="CYSTEINE--TRNA LIGASE, CYTOPLASMIC"/>
    <property type="match status" value="1"/>
</dbReference>
<protein>
    <recommendedName>
        <fullName evidence="13">Cysteine--tRNA ligase</fullName>
        <ecNumber evidence="13">6.1.1.16</ecNumber>
    </recommendedName>
    <alternativeName>
        <fullName evidence="13">Cysteinyl-tRNA synthetase</fullName>
        <shortName evidence="13">CysRS</shortName>
    </alternativeName>
</protein>
<keyword evidence="10 13" id="KW-0067">ATP-binding</keyword>
<dbReference type="EMBL" id="MHNB01000024">
    <property type="protein sequence ID" value="OGZ36646.1"/>
    <property type="molecule type" value="Genomic_DNA"/>
</dbReference>
<dbReference type="SMART" id="SM00840">
    <property type="entry name" value="DALR_2"/>
    <property type="match status" value="1"/>
</dbReference>
<keyword evidence="11 13" id="KW-0648">Protein biosynthesis</keyword>
<evidence type="ECO:0000256" key="12">
    <source>
        <dbReference type="ARBA" id="ARBA00023146"/>
    </source>
</evidence>
<dbReference type="Gene3D" id="3.40.50.620">
    <property type="entry name" value="HUPs"/>
    <property type="match status" value="1"/>
</dbReference>
<dbReference type="Proteomes" id="UP000177061">
    <property type="component" value="Unassembled WGS sequence"/>
</dbReference>
<evidence type="ECO:0000256" key="1">
    <source>
        <dbReference type="ARBA" id="ARBA00001947"/>
    </source>
</evidence>
<dbReference type="GO" id="GO:0005737">
    <property type="term" value="C:cytoplasm"/>
    <property type="evidence" value="ECO:0007669"/>
    <property type="project" value="UniProtKB-SubCell"/>
</dbReference>
<keyword evidence="9" id="KW-0862">Zinc</keyword>
<evidence type="ECO:0000256" key="5">
    <source>
        <dbReference type="ARBA" id="ARBA00022490"/>
    </source>
</evidence>
<keyword evidence="8 13" id="KW-0547">Nucleotide-binding</keyword>
<dbReference type="EC" id="6.1.1.16" evidence="13"/>
<evidence type="ECO:0000256" key="11">
    <source>
        <dbReference type="ARBA" id="ARBA00022917"/>
    </source>
</evidence>
<keyword evidence="6 13" id="KW-0436">Ligase</keyword>
<dbReference type="CDD" id="cd00672">
    <property type="entry name" value="CysRS_core"/>
    <property type="match status" value="1"/>
</dbReference>
<dbReference type="InterPro" id="IPR024909">
    <property type="entry name" value="Cys-tRNA/MSH_ligase"/>
</dbReference>
<evidence type="ECO:0000259" key="14">
    <source>
        <dbReference type="SMART" id="SM00840"/>
    </source>
</evidence>
<dbReference type="Pfam" id="PF23493">
    <property type="entry name" value="CysS_C"/>
    <property type="match status" value="1"/>
</dbReference>
<feature type="domain" description="Cysteinyl-tRNA synthetase class Ia DALR" evidence="14">
    <location>
        <begin position="359"/>
        <end position="422"/>
    </location>
</feature>
<comment type="caution">
    <text evidence="13">Lacks conserved residue(s) required for the propagation of feature annotation.</text>
</comment>
<dbReference type="HAMAP" id="MF_00041">
    <property type="entry name" value="Cys_tRNA_synth"/>
    <property type="match status" value="1"/>
</dbReference>
<feature type="short sequence motif" description="'KMSKS' region" evidence="13">
    <location>
        <begin position="266"/>
        <end position="270"/>
    </location>
</feature>
<evidence type="ECO:0000256" key="9">
    <source>
        <dbReference type="ARBA" id="ARBA00022833"/>
    </source>
</evidence>
<dbReference type="InterPro" id="IPR009080">
    <property type="entry name" value="tRNAsynth_Ia_anticodon-bd"/>
</dbReference>
<dbReference type="InterPro" id="IPR056411">
    <property type="entry name" value="CysS_C"/>
</dbReference>
<dbReference type="SUPFAM" id="SSF47323">
    <property type="entry name" value="Anticodon-binding domain of a subclass of class I aminoacyl-tRNA synthetases"/>
    <property type="match status" value="1"/>
</dbReference>
<evidence type="ECO:0000256" key="7">
    <source>
        <dbReference type="ARBA" id="ARBA00022723"/>
    </source>
</evidence>
<dbReference type="GO" id="GO:0005524">
    <property type="term" value="F:ATP binding"/>
    <property type="evidence" value="ECO:0007669"/>
    <property type="project" value="UniProtKB-UniRule"/>
</dbReference>
<evidence type="ECO:0000256" key="4">
    <source>
        <dbReference type="ARBA" id="ARBA00011245"/>
    </source>
</evidence>
<proteinExistence type="inferred from homology"/>
<dbReference type="InterPro" id="IPR014729">
    <property type="entry name" value="Rossmann-like_a/b/a_fold"/>
</dbReference>
<feature type="binding site" evidence="13">
    <location>
        <position position="269"/>
    </location>
    <ligand>
        <name>ATP</name>
        <dbReference type="ChEBI" id="CHEBI:30616"/>
    </ligand>
</feature>
<keyword evidence="5 13" id="KW-0963">Cytoplasm</keyword>
<gene>
    <name evidence="13" type="primary">cysS</name>
    <name evidence="15" type="ORF">A3J64_00935</name>
</gene>
<dbReference type="InterPro" id="IPR015803">
    <property type="entry name" value="Cys-tRNA-ligase"/>
</dbReference>
<dbReference type="GO" id="GO:0004817">
    <property type="term" value="F:cysteine-tRNA ligase activity"/>
    <property type="evidence" value="ECO:0007669"/>
    <property type="project" value="UniProtKB-UniRule"/>
</dbReference>
<evidence type="ECO:0000256" key="10">
    <source>
        <dbReference type="ARBA" id="ARBA00022840"/>
    </source>
</evidence>
<feature type="short sequence motif" description="'HIGH' region" evidence="13">
    <location>
        <begin position="29"/>
        <end position="39"/>
    </location>
</feature>
<evidence type="ECO:0000256" key="6">
    <source>
        <dbReference type="ARBA" id="ARBA00022598"/>
    </source>
</evidence>
<evidence type="ECO:0000256" key="8">
    <source>
        <dbReference type="ARBA" id="ARBA00022741"/>
    </source>
</evidence>
<reference evidence="15 16" key="1">
    <citation type="journal article" date="2016" name="Nat. Commun.">
        <title>Thousands of microbial genomes shed light on interconnected biogeochemical processes in an aquifer system.</title>
        <authorList>
            <person name="Anantharaman K."/>
            <person name="Brown C.T."/>
            <person name="Hug L.A."/>
            <person name="Sharon I."/>
            <person name="Castelle C.J."/>
            <person name="Probst A.J."/>
            <person name="Thomas B.C."/>
            <person name="Singh A."/>
            <person name="Wilkins M.J."/>
            <person name="Karaoz U."/>
            <person name="Brodie E.L."/>
            <person name="Williams K.H."/>
            <person name="Hubbard S.S."/>
            <person name="Banfield J.F."/>
        </authorList>
    </citation>
    <scope>NUCLEOTIDE SEQUENCE [LARGE SCALE GENOMIC DNA]</scope>
</reference>
<evidence type="ECO:0000256" key="2">
    <source>
        <dbReference type="ARBA" id="ARBA00004496"/>
    </source>
</evidence>
<dbReference type="Pfam" id="PF01406">
    <property type="entry name" value="tRNA-synt_1e"/>
    <property type="match status" value="1"/>
</dbReference>
<dbReference type="STRING" id="1801997.A3J64_00935"/>
<dbReference type="InterPro" id="IPR032678">
    <property type="entry name" value="tRNA-synt_1_cat_dom"/>
</dbReference>
<comment type="cofactor">
    <cofactor evidence="1">
        <name>Zn(2+)</name>
        <dbReference type="ChEBI" id="CHEBI:29105"/>
    </cofactor>
</comment>
<keyword evidence="7" id="KW-0479">Metal-binding</keyword>
<dbReference type="SUPFAM" id="SSF52374">
    <property type="entry name" value="Nucleotidylyl transferase"/>
    <property type="match status" value="1"/>
</dbReference>
<dbReference type="Pfam" id="PF09190">
    <property type="entry name" value="DALR_2"/>
    <property type="match status" value="1"/>
</dbReference>
<keyword evidence="12 13" id="KW-0030">Aminoacyl-tRNA synthetase</keyword>
<dbReference type="PANTHER" id="PTHR10890">
    <property type="entry name" value="CYSTEINYL-TRNA SYNTHETASE"/>
    <property type="match status" value="1"/>
</dbReference>
<evidence type="ECO:0000313" key="16">
    <source>
        <dbReference type="Proteomes" id="UP000177061"/>
    </source>
</evidence>
<comment type="subunit">
    <text evidence="4 13">Monomer.</text>
</comment>
<dbReference type="GO" id="GO:0006423">
    <property type="term" value="P:cysteinyl-tRNA aminoacylation"/>
    <property type="evidence" value="ECO:0007669"/>
    <property type="project" value="UniProtKB-UniRule"/>
</dbReference>
<dbReference type="Gene3D" id="1.20.120.1910">
    <property type="entry name" value="Cysteine-tRNA ligase, C-terminal anti-codon recognition domain"/>
    <property type="match status" value="1"/>
</dbReference>
<accession>A0A1G2FEZ1</accession>
<comment type="caution">
    <text evidence="15">The sequence shown here is derived from an EMBL/GenBank/DDBJ whole genome shotgun (WGS) entry which is preliminary data.</text>
</comment>
<dbReference type="AlphaFoldDB" id="A0A1G2FEZ1"/>
<name>A0A1G2FEZ1_9BACT</name>
<dbReference type="NCBIfam" id="TIGR00435">
    <property type="entry name" value="cysS"/>
    <property type="match status" value="1"/>
</dbReference>
<evidence type="ECO:0000256" key="3">
    <source>
        <dbReference type="ARBA" id="ARBA00005594"/>
    </source>
</evidence>
<comment type="catalytic activity">
    <reaction evidence="13">
        <text>tRNA(Cys) + L-cysteine + ATP = L-cysteinyl-tRNA(Cys) + AMP + diphosphate</text>
        <dbReference type="Rhea" id="RHEA:17773"/>
        <dbReference type="Rhea" id="RHEA-COMP:9661"/>
        <dbReference type="Rhea" id="RHEA-COMP:9679"/>
        <dbReference type="ChEBI" id="CHEBI:30616"/>
        <dbReference type="ChEBI" id="CHEBI:33019"/>
        <dbReference type="ChEBI" id="CHEBI:35235"/>
        <dbReference type="ChEBI" id="CHEBI:78442"/>
        <dbReference type="ChEBI" id="CHEBI:78517"/>
        <dbReference type="ChEBI" id="CHEBI:456215"/>
        <dbReference type="EC" id="6.1.1.16"/>
    </reaction>
</comment>
<dbReference type="InterPro" id="IPR015273">
    <property type="entry name" value="Cys-tRNA-synt_Ia_DALR"/>
</dbReference>
<comment type="subcellular location">
    <subcellularLocation>
        <location evidence="2 13">Cytoplasm</location>
    </subcellularLocation>
</comment>